<dbReference type="GO" id="GO:0005886">
    <property type="term" value="C:plasma membrane"/>
    <property type="evidence" value="ECO:0007669"/>
    <property type="project" value="UniProtKB-SubCell"/>
</dbReference>
<evidence type="ECO:0000256" key="5">
    <source>
        <dbReference type="ARBA" id="ARBA00022989"/>
    </source>
</evidence>
<feature type="transmembrane region" description="Helical" evidence="7">
    <location>
        <begin position="6"/>
        <end position="23"/>
    </location>
</feature>
<dbReference type="PANTHER" id="PTHR33778">
    <property type="entry name" value="PROTEIN MGTC"/>
    <property type="match status" value="1"/>
</dbReference>
<dbReference type="Pfam" id="PF02308">
    <property type="entry name" value="MgtC"/>
    <property type="match status" value="1"/>
</dbReference>
<feature type="transmembrane region" description="Helical" evidence="7">
    <location>
        <begin position="62"/>
        <end position="79"/>
    </location>
</feature>
<evidence type="ECO:0000256" key="1">
    <source>
        <dbReference type="ARBA" id="ARBA00004651"/>
    </source>
</evidence>
<keyword evidence="6 7" id="KW-0472">Membrane</keyword>
<dbReference type="InterPro" id="IPR003416">
    <property type="entry name" value="MgtC/SapB/SrpB/YhiD_fam"/>
</dbReference>
<feature type="transmembrane region" description="Helical" evidence="7">
    <location>
        <begin position="35"/>
        <end position="56"/>
    </location>
</feature>
<comment type="subcellular location">
    <subcellularLocation>
        <location evidence="1">Cell membrane</location>
        <topology evidence="1">Multi-pass membrane protein</topology>
    </subcellularLocation>
</comment>
<evidence type="ECO:0000256" key="7">
    <source>
        <dbReference type="SAM" id="Phobius"/>
    </source>
</evidence>
<dbReference type="HOGENOM" id="CLU_079292_0_1_0"/>
<comment type="similarity">
    <text evidence="2">Belongs to the MgtC/SapB family.</text>
</comment>
<dbReference type="PANTHER" id="PTHR33778:SF1">
    <property type="entry name" value="MAGNESIUM TRANSPORTER YHID-RELATED"/>
    <property type="match status" value="1"/>
</dbReference>
<keyword evidence="4 7" id="KW-0812">Transmembrane</keyword>
<dbReference type="STRING" id="445932.Emin_1302"/>
<protein>
    <submittedName>
        <fullName evidence="9">Putative Mg transporter</fullName>
    </submittedName>
</protein>
<accession>B2KEA6</accession>
<dbReference type="RefSeq" id="WP_012415467.1">
    <property type="nucleotide sequence ID" value="NC_010644.1"/>
</dbReference>
<sequence length="210" mass="22459">MDEIVLLERLLISLVLGGIIGLERQYNEKPAGFTTNSLICLGSTLFTILSVKMMGVGDPGRIAAQIITGVGFLGAGAILREGNKVSGLTTAACVWLVAAVGMAIGFGNYILGASAAGLVLVVQLVFRKSLGVLERIKKYETIHVVCEPSWSVVDTISSTMAKHNVEIKTRTILKENGLFVVRIVAAVTGPEFERIAKDLFVMPGIKELTR</sequence>
<proteinExistence type="inferred from homology"/>
<keyword evidence="5 7" id="KW-1133">Transmembrane helix</keyword>
<dbReference type="OrthoDB" id="9811198at2"/>
<evidence type="ECO:0000313" key="9">
    <source>
        <dbReference type="EMBL" id="ACC98852.1"/>
    </source>
</evidence>
<reference evidence="9 10" key="1">
    <citation type="journal article" date="2009" name="Appl. Environ. Microbiol.">
        <title>Genomic analysis of 'Elusimicrobium minutum,' the first cultivated representative of the phylum 'Elusimicrobia' (formerly termite group 1).</title>
        <authorList>
            <person name="Herlemann D.P.R."/>
            <person name="Geissinger O."/>
            <person name="Ikeda-Ohtsubo W."/>
            <person name="Kunin V."/>
            <person name="Sun H."/>
            <person name="Lapidus A."/>
            <person name="Hugenholtz P."/>
            <person name="Brune A."/>
        </authorList>
    </citation>
    <scope>NUCLEOTIDE SEQUENCE [LARGE SCALE GENOMIC DNA]</scope>
    <source>
        <strain evidence="9 10">Pei191</strain>
    </source>
</reference>
<evidence type="ECO:0000256" key="2">
    <source>
        <dbReference type="ARBA" id="ARBA00009298"/>
    </source>
</evidence>
<feature type="domain" description="MgtC/SapB/SrpB/YhiD N-terminal" evidence="8">
    <location>
        <begin position="10"/>
        <end position="128"/>
    </location>
</feature>
<dbReference type="KEGG" id="emi:Emin_1302"/>
<dbReference type="PRINTS" id="PR01837">
    <property type="entry name" value="MGTCSAPBPROT"/>
</dbReference>
<dbReference type="AlphaFoldDB" id="B2KEA6"/>
<keyword evidence="3" id="KW-1003">Cell membrane</keyword>
<evidence type="ECO:0000256" key="6">
    <source>
        <dbReference type="ARBA" id="ARBA00023136"/>
    </source>
</evidence>
<name>B2KEA6_ELUMP</name>
<keyword evidence="10" id="KW-1185">Reference proteome</keyword>
<feature type="transmembrane region" description="Helical" evidence="7">
    <location>
        <begin position="110"/>
        <end position="126"/>
    </location>
</feature>
<gene>
    <name evidence="9" type="ordered locus">Emin_1302</name>
</gene>
<dbReference type="Proteomes" id="UP000001029">
    <property type="component" value="Chromosome"/>
</dbReference>
<dbReference type="EMBL" id="CP001055">
    <property type="protein sequence ID" value="ACC98852.1"/>
    <property type="molecule type" value="Genomic_DNA"/>
</dbReference>
<dbReference type="InterPro" id="IPR049177">
    <property type="entry name" value="MgtC_SapB_SrpB_YhiD_N"/>
</dbReference>
<evidence type="ECO:0000256" key="4">
    <source>
        <dbReference type="ARBA" id="ARBA00022692"/>
    </source>
</evidence>
<organism evidence="9 10">
    <name type="scientific">Elusimicrobium minutum (strain Pei191)</name>
    <dbReference type="NCBI Taxonomy" id="445932"/>
    <lineage>
        <taxon>Bacteria</taxon>
        <taxon>Pseudomonadati</taxon>
        <taxon>Elusimicrobiota</taxon>
        <taxon>Elusimicrobia</taxon>
        <taxon>Elusimicrobiales</taxon>
        <taxon>Elusimicrobiaceae</taxon>
        <taxon>Elusimicrobium</taxon>
    </lineage>
</organism>
<evidence type="ECO:0000313" key="10">
    <source>
        <dbReference type="Proteomes" id="UP000001029"/>
    </source>
</evidence>
<evidence type="ECO:0000259" key="8">
    <source>
        <dbReference type="Pfam" id="PF02308"/>
    </source>
</evidence>
<evidence type="ECO:0000256" key="3">
    <source>
        <dbReference type="ARBA" id="ARBA00022475"/>
    </source>
</evidence>